<evidence type="ECO:0000256" key="24">
    <source>
        <dbReference type="SAM" id="Phobius"/>
    </source>
</evidence>
<feature type="transmembrane region" description="Helical" evidence="24">
    <location>
        <begin position="176"/>
        <end position="194"/>
    </location>
</feature>
<keyword evidence="13 24" id="KW-1133">Transmembrane helix</keyword>
<evidence type="ECO:0000256" key="15">
    <source>
        <dbReference type="ARBA" id="ARBA00023136"/>
    </source>
</evidence>
<proteinExistence type="inferred from homology"/>
<comment type="pathway">
    <text evidence="3">Phospholipid metabolism; CDP-diacylglycerol biosynthesis; CDP-diacylglycerol from sn-glycerol 3-phosphate: step 3/3.</text>
</comment>
<evidence type="ECO:0000256" key="8">
    <source>
        <dbReference type="ARBA" id="ARBA00022475"/>
    </source>
</evidence>
<evidence type="ECO:0000256" key="10">
    <source>
        <dbReference type="ARBA" id="ARBA00022679"/>
    </source>
</evidence>
<dbReference type="GO" id="GO:0004605">
    <property type="term" value="F:phosphatidate cytidylyltransferase activity"/>
    <property type="evidence" value="ECO:0007669"/>
    <property type="project" value="UniProtKB-EC"/>
</dbReference>
<evidence type="ECO:0000256" key="9">
    <source>
        <dbReference type="ARBA" id="ARBA00022516"/>
    </source>
</evidence>
<accession>A0A6J4SEH5</accession>
<dbReference type="PANTHER" id="PTHR46382">
    <property type="entry name" value="PHOSPHATIDATE CYTIDYLYLTRANSFERASE"/>
    <property type="match status" value="1"/>
</dbReference>
<reference evidence="25" key="1">
    <citation type="submission" date="2020-02" db="EMBL/GenBank/DDBJ databases">
        <authorList>
            <person name="Meier V. D."/>
        </authorList>
    </citation>
    <scope>NUCLEOTIDE SEQUENCE</scope>
    <source>
        <strain evidence="25">AVDCRST_MAG85</strain>
    </source>
</reference>
<evidence type="ECO:0000256" key="19">
    <source>
        <dbReference type="ARBA" id="ARBA00031825"/>
    </source>
</evidence>
<keyword evidence="17" id="KW-1208">Phospholipid metabolism</keyword>
<evidence type="ECO:0000256" key="6">
    <source>
        <dbReference type="ARBA" id="ARBA00012487"/>
    </source>
</evidence>
<evidence type="ECO:0000256" key="16">
    <source>
        <dbReference type="ARBA" id="ARBA00023209"/>
    </source>
</evidence>
<evidence type="ECO:0000256" key="22">
    <source>
        <dbReference type="ARBA" id="ARBA00032743"/>
    </source>
</evidence>
<evidence type="ECO:0000256" key="12">
    <source>
        <dbReference type="ARBA" id="ARBA00022695"/>
    </source>
</evidence>
<sequence>MRNTSDLGNRIVYGFPAAVLAIFMVVSGDWWFAAGAIGLGLICMHELFAMFDDVRPARIVGFLGLIALGVAAIEGEPFHLVLVGVCVIPVLFGVTILGPSAQGGTFGMAIVLLGVFWIGMGIAHAIMLRELPHGGGIVAAVLIGTFVGDTGAYFVGRAIGRTKLAPQISPNKTIEGLAGGLLTAIIAVWVVNLYQDWIDAPDALILGVAVALMAPLGDLFESFIKRDAGTKDTGKLFGAHGGALDRLDAVLFTLVAGYYVWNAIGV</sequence>
<comment type="similarity">
    <text evidence="5">Belongs to the CDS family.</text>
</comment>
<dbReference type="EMBL" id="CADCVT010000141">
    <property type="protein sequence ID" value="CAA9491957.1"/>
    <property type="molecule type" value="Genomic_DNA"/>
</dbReference>
<evidence type="ECO:0000256" key="17">
    <source>
        <dbReference type="ARBA" id="ARBA00023264"/>
    </source>
</evidence>
<feature type="transmembrane region" description="Helical" evidence="24">
    <location>
        <begin position="105"/>
        <end position="127"/>
    </location>
</feature>
<evidence type="ECO:0000256" key="7">
    <source>
        <dbReference type="ARBA" id="ARBA00019373"/>
    </source>
</evidence>
<evidence type="ECO:0000256" key="2">
    <source>
        <dbReference type="ARBA" id="ARBA00004651"/>
    </source>
</evidence>
<dbReference type="Pfam" id="PF01148">
    <property type="entry name" value="CTP_transf_1"/>
    <property type="match status" value="1"/>
</dbReference>
<evidence type="ECO:0000256" key="3">
    <source>
        <dbReference type="ARBA" id="ARBA00005119"/>
    </source>
</evidence>
<feature type="transmembrane region" description="Helical" evidence="24">
    <location>
        <begin position="56"/>
        <end position="73"/>
    </location>
</feature>
<keyword evidence="8" id="KW-1003">Cell membrane</keyword>
<keyword evidence="9" id="KW-0444">Lipid biosynthesis</keyword>
<evidence type="ECO:0000256" key="4">
    <source>
        <dbReference type="ARBA" id="ARBA00005189"/>
    </source>
</evidence>
<evidence type="ECO:0000256" key="13">
    <source>
        <dbReference type="ARBA" id="ARBA00022989"/>
    </source>
</evidence>
<keyword evidence="16" id="KW-0594">Phospholipid biosynthesis</keyword>
<keyword evidence="15 24" id="KW-0472">Membrane</keyword>
<dbReference type="GO" id="GO:0005886">
    <property type="term" value="C:plasma membrane"/>
    <property type="evidence" value="ECO:0007669"/>
    <property type="project" value="UniProtKB-SubCell"/>
</dbReference>
<evidence type="ECO:0000256" key="18">
    <source>
        <dbReference type="ARBA" id="ARBA00029893"/>
    </source>
</evidence>
<keyword evidence="12 25" id="KW-0548">Nucleotidyltransferase</keyword>
<organism evidence="25">
    <name type="scientific">uncultured Solirubrobacteraceae bacterium</name>
    <dbReference type="NCBI Taxonomy" id="1162706"/>
    <lineage>
        <taxon>Bacteria</taxon>
        <taxon>Bacillati</taxon>
        <taxon>Actinomycetota</taxon>
        <taxon>Thermoleophilia</taxon>
        <taxon>Solirubrobacterales</taxon>
        <taxon>Solirubrobacteraceae</taxon>
        <taxon>environmental samples</taxon>
    </lineage>
</organism>
<protein>
    <recommendedName>
        <fullName evidence="7">Phosphatidate cytidylyltransferase</fullName>
        <ecNumber evidence="6">2.7.7.41</ecNumber>
    </recommendedName>
    <alternativeName>
        <fullName evidence="20">CDP-DAG synthase</fullName>
    </alternativeName>
    <alternativeName>
        <fullName evidence="22">CDP-DG synthase</fullName>
    </alternativeName>
    <alternativeName>
        <fullName evidence="18">CDP-diacylglycerol synthase</fullName>
    </alternativeName>
    <alternativeName>
        <fullName evidence="21">CDP-diglyceride pyrophosphorylase</fullName>
    </alternativeName>
    <alternativeName>
        <fullName evidence="23">CDP-diglyceride synthase</fullName>
    </alternativeName>
    <alternativeName>
        <fullName evidence="19">CTP:phosphatidate cytidylyltransferase</fullName>
    </alternativeName>
</protein>
<evidence type="ECO:0000256" key="21">
    <source>
        <dbReference type="ARBA" id="ARBA00032396"/>
    </source>
</evidence>
<feature type="transmembrane region" description="Helical" evidence="24">
    <location>
        <begin position="133"/>
        <end position="155"/>
    </location>
</feature>
<evidence type="ECO:0000256" key="1">
    <source>
        <dbReference type="ARBA" id="ARBA00001698"/>
    </source>
</evidence>
<feature type="transmembrane region" description="Helical" evidence="24">
    <location>
        <begin position="7"/>
        <end position="24"/>
    </location>
</feature>
<feature type="transmembrane region" description="Helical" evidence="24">
    <location>
        <begin position="200"/>
        <end position="220"/>
    </location>
</feature>
<comment type="subcellular location">
    <subcellularLocation>
        <location evidence="2">Cell membrane</location>
        <topology evidence="2">Multi-pass membrane protein</topology>
    </subcellularLocation>
</comment>
<feature type="transmembrane region" description="Helical" evidence="24">
    <location>
        <begin position="79"/>
        <end position="98"/>
    </location>
</feature>
<gene>
    <name evidence="25" type="ORF">AVDCRST_MAG85-1279</name>
</gene>
<dbReference type="AlphaFoldDB" id="A0A6J4SEH5"/>
<dbReference type="EC" id="2.7.7.41" evidence="6"/>
<dbReference type="PANTHER" id="PTHR46382:SF1">
    <property type="entry name" value="PHOSPHATIDATE CYTIDYLYLTRANSFERASE"/>
    <property type="match status" value="1"/>
</dbReference>
<keyword evidence="10 25" id="KW-0808">Transferase</keyword>
<name>A0A6J4SEH5_9ACTN</name>
<evidence type="ECO:0000256" key="20">
    <source>
        <dbReference type="ARBA" id="ARBA00032253"/>
    </source>
</evidence>
<comment type="catalytic activity">
    <reaction evidence="1">
        <text>a 1,2-diacyl-sn-glycero-3-phosphate + CTP + H(+) = a CDP-1,2-diacyl-sn-glycerol + diphosphate</text>
        <dbReference type="Rhea" id="RHEA:16229"/>
        <dbReference type="ChEBI" id="CHEBI:15378"/>
        <dbReference type="ChEBI" id="CHEBI:33019"/>
        <dbReference type="ChEBI" id="CHEBI:37563"/>
        <dbReference type="ChEBI" id="CHEBI:58332"/>
        <dbReference type="ChEBI" id="CHEBI:58608"/>
        <dbReference type="EC" id="2.7.7.41"/>
    </reaction>
</comment>
<evidence type="ECO:0000256" key="11">
    <source>
        <dbReference type="ARBA" id="ARBA00022692"/>
    </source>
</evidence>
<dbReference type="GO" id="GO:0016024">
    <property type="term" value="P:CDP-diacylglycerol biosynthetic process"/>
    <property type="evidence" value="ECO:0007669"/>
    <property type="project" value="TreeGrafter"/>
</dbReference>
<feature type="transmembrane region" description="Helical" evidence="24">
    <location>
        <begin position="30"/>
        <end position="49"/>
    </location>
</feature>
<keyword evidence="11 24" id="KW-0812">Transmembrane</keyword>
<evidence type="ECO:0000256" key="23">
    <source>
        <dbReference type="ARBA" id="ARBA00033406"/>
    </source>
</evidence>
<evidence type="ECO:0000256" key="14">
    <source>
        <dbReference type="ARBA" id="ARBA00023098"/>
    </source>
</evidence>
<comment type="pathway">
    <text evidence="4">Lipid metabolism.</text>
</comment>
<keyword evidence="14" id="KW-0443">Lipid metabolism</keyword>
<evidence type="ECO:0000256" key="5">
    <source>
        <dbReference type="ARBA" id="ARBA00010185"/>
    </source>
</evidence>
<evidence type="ECO:0000313" key="25">
    <source>
        <dbReference type="EMBL" id="CAA9491957.1"/>
    </source>
</evidence>